<evidence type="ECO:0000259" key="8">
    <source>
        <dbReference type="PROSITE" id="PS50928"/>
    </source>
</evidence>
<dbReference type="PANTHER" id="PTHR43744">
    <property type="entry name" value="ABC TRANSPORTER PERMEASE PROTEIN MG189-RELATED-RELATED"/>
    <property type="match status" value="1"/>
</dbReference>
<keyword evidence="10" id="KW-1185">Reference proteome</keyword>
<keyword evidence="4 7" id="KW-0812">Transmembrane</keyword>
<sequence length="273" mass="29600">MKVIARAALLVASSLAAIIVLGPLLWALSTSLKSDNHIFAVPPRWIPDEPTLVHFRRLLAEGVHWSFLNSTIYALGAVAAAVLVGAVAGYALVRYPVFGKRALLVLFMGVMAIPGYALLLPTQIAFVKLGLFDTRLALPILYAAHVMPFAVWMTRAHFAGVPRELEQAALVDGYSRLEAVWKVILPGARPALLSAAAFGFLYSWNDYITATTMLESPDLRTLPVALIFFQGFHGRDWGALMAGVVVATLPPVVLFLVFRRYLIGGFAEGSVKG</sequence>
<dbReference type="Pfam" id="PF00528">
    <property type="entry name" value="BPD_transp_1"/>
    <property type="match status" value="1"/>
</dbReference>
<dbReference type="CDD" id="cd06261">
    <property type="entry name" value="TM_PBP2"/>
    <property type="match status" value="1"/>
</dbReference>
<reference evidence="9 10" key="1">
    <citation type="submission" date="2022-07" db="EMBL/GenBank/DDBJ databases">
        <authorList>
            <person name="Li W.-J."/>
            <person name="Deng Q.-Q."/>
        </authorList>
    </citation>
    <scope>NUCLEOTIDE SEQUENCE [LARGE SCALE GENOMIC DNA]</scope>
    <source>
        <strain evidence="9 10">SYSU M60028</strain>
    </source>
</reference>
<evidence type="ECO:0000256" key="7">
    <source>
        <dbReference type="RuleBase" id="RU363032"/>
    </source>
</evidence>
<keyword evidence="5 7" id="KW-1133">Transmembrane helix</keyword>
<accession>A0ABT1LI11</accession>
<organism evidence="9 10">
    <name type="scientific">Alsobacter ponti</name>
    <dbReference type="NCBI Taxonomy" id="2962936"/>
    <lineage>
        <taxon>Bacteria</taxon>
        <taxon>Pseudomonadati</taxon>
        <taxon>Pseudomonadota</taxon>
        <taxon>Alphaproteobacteria</taxon>
        <taxon>Hyphomicrobiales</taxon>
        <taxon>Alsobacteraceae</taxon>
        <taxon>Alsobacter</taxon>
    </lineage>
</organism>
<feature type="transmembrane region" description="Helical" evidence="7">
    <location>
        <begin position="72"/>
        <end position="93"/>
    </location>
</feature>
<evidence type="ECO:0000313" key="10">
    <source>
        <dbReference type="Proteomes" id="UP001205890"/>
    </source>
</evidence>
<dbReference type="Proteomes" id="UP001205890">
    <property type="component" value="Unassembled WGS sequence"/>
</dbReference>
<evidence type="ECO:0000256" key="5">
    <source>
        <dbReference type="ARBA" id="ARBA00022989"/>
    </source>
</evidence>
<evidence type="ECO:0000256" key="1">
    <source>
        <dbReference type="ARBA" id="ARBA00004651"/>
    </source>
</evidence>
<evidence type="ECO:0000256" key="2">
    <source>
        <dbReference type="ARBA" id="ARBA00022448"/>
    </source>
</evidence>
<feature type="transmembrane region" description="Helical" evidence="7">
    <location>
        <begin position="237"/>
        <end position="258"/>
    </location>
</feature>
<dbReference type="RefSeq" id="WP_254746752.1">
    <property type="nucleotide sequence ID" value="NZ_JANCLU010000040.1"/>
</dbReference>
<dbReference type="PANTHER" id="PTHR43744:SF12">
    <property type="entry name" value="ABC TRANSPORTER PERMEASE PROTEIN MG189-RELATED"/>
    <property type="match status" value="1"/>
</dbReference>
<dbReference type="InterPro" id="IPR000515">
    <property type="entry name" value="MetI-like"/>
</dbReference>
<name>A0ABT1LI11_9HYPH</name>
<feature type="transmembrane region" description="Helical" evidence="7">
    <location>
        <begin position="102"/>
        <end position="120"/>
    </location>
</feature>
<dbReference type="Gene3D" id="1.10.3720.10">
    <property type="entry name" value="MetI-like"/>
    <property type="match status" value="1"/>
</dbReference>
<gene>
    <name evidence="9" type="ORF">NK718_21690</name>
</gene>
<keyword evidence="2 7" id="KW-0813">Transport</keyword>
<dbReference type="InterPro" id="IPR035906">
    <property type="entry name" value="MetI-like_sf"/>
</dbReference>
<keyword evidence="6 7" id="KW-0472">Membrane</keyword>
<protein>
    <submittedName>
        <fullName evidence="9">Carbohydrate ABC transporter permease</fullName>
    </submittedName>
</protein>
<comment type="subcellular location">
    <subcellularLocation>
        <location evidence="1 7">Cell membrane</location>
        <topology evidence="1 7">Multi-pass membrane protein</topology>
    </subcellularLocation>
</comment>
<feature type="transmembrane region" description="Helical" evidence="7">
    <location>
        <begin position="179"/>
        <end position="204"/>
    </location>
</feature>
<evidence type="ECO:0000256" key="6">
    <source>
        <dbReference type="ARBA" id="ARBA00023136"/>
    </source>
</evidence>
<dbReference type="EMBL" id="JANCLU010000040">
    <property type="protein sequence ID" value="MCP8941142.1"/>
    <property type="molecule type" value="Genomic_DNA"/>
</dbReference>
<evidence type="ECO:0000256" key="4">
    <source>
        <dbReference type="ARBA" id="ARBA00022692"/>
    </source>
</evidence>
<dbReference type="SUPFAM" id="SSF161098">
    <property type="entry name" value="MetI-like"/>
    <property type="match status" value="1"/>
</dbReference>
<evidence type="ECO:0000313" key="9">
    <source>
        <dbReference type="EMBL" id="MCP8941142.1"/>
    </source>
</evidence>
<proteinExistence type="inferred from homology"/>
<comment type="similarity">
    <text evidence="7">Belongs to the binding-protein-dependent transport system permease family.</text>
</comment>
<feature type="domain" description="ABC transmembrane type-1" evidence="8">
    <location>
        <begin position="67"/>
        <end position="258"/>
    </location>
</feature>
<dbReference type="PROSITE" id="PS50928">
    <property type="entry name" value="ABC_TM1"/>
    <property type="match status" value="1"/>
</dbReference>
<feature type="transmembrane region" description="Helical" evidence="7">
    <location>
        <begin position="140"/>
        <end position="158"/>
    </location>
</feature>
<comment type="caution">
    <text evidence="9">The sequence shown here is derived from an EMBL/GenBank/DDBJ whole genome shotgun (WGS) entry which is preliminary data.</text>
</comment>
<evidence type="ECO:0000256" key="3">
    <source>
        <dbReference type="ARBA" id="ARBA00022475"/>
    </source>
</evidence>
<keyword evidence="3" id="KW-1003">Cell membrane</keyword>